<accession>A0A317PFP2</accession>
<evidence type="ECO:0000313" key="1">
    <source>
        <dbReference type="EMBL" id="PWV97742.1"/>
    </source>
</evidence>
<dbReference type="Proteomes" id="UP000246352">
    <property type="component" value="Unassembled WGS sequence"/>
</dbReference>
<sequence>MDRQRCERNSIVSLMIGAIFLVGCQTKADTNAPALTTFSDVSTSPLQQIGPKGGFLLVAIIDKNAYPEEQLPSVGEFPMVAGRTETQMKLGDQIRRSIVGGRINPAMEFGALYYLPARNSEESDGKVIQKLCATVDGHKLDEVVTTEQPTIYSRERRRLELSGNTDVELLSVFGISANAEAKYVFDIEVSDVRARQINLQDAKIMRSRLLAGSECRTKLLPKADGRRKFQLIAGLYGKIVVKQIFEVRGGVSVPQIKSELAIGSETESGRFMFFKVYDYELD</sequence>
<dbReference type="PROSITE" id="PS51257">
    <property type="entry name" value="PROKAR_LIPOPROTEIN"/>
    <property type="match status" value="1"/>
</dbReference>
<dbReference type="EMBL" id="QGTR01000006">
    <property type="protein sequence ID" value="PWV97742.1"/>
    <property type="molecule type" value="Genomic_DNA"/>
</dbReference>
<protein>
    <submittedName>
        <fullName evidence="1">Uncharacterized protein</fullName>
    </submittedName>
</protein>
<name>A0A317PFP2_9HYPH</name>
<evidence type="ECO:0000313" key="2">
    <source>
        <dbReference type="Proteomes" id="UP000246352"/>
    </source>
</evidence>
<reference evidence="1 2" key="1">
    <citation type="submission" date="2018-05" db="EMBL/GenBank/DDBJ databases">
        <title>Genomic Encyclopedia of Type Strains, Phase IV (KMG-IV): sequencing the most valuable type-strain genomes for metagenomic binning, comparative biology and taxonomic classification.</title>
        <authorList>
            <person name="Goeker M."/>
        </authorList>
    </citation>
    <scope>NUCLEOTIDE SEQUENCE [LARGE SCALE GENOMIC DNA]</scope>
    <source>
        <strain evidence="1 2">DSM 16791</strain>
    </source>
</reference>
<dbReference type="OrthoDB" id="9836361at2"/>
<organism evidence="1 2">
    <name type="scientific">Hoeflea marina</name>
    <dbReference type="NCBI Taxonomy" id="274592"/>
    <lineage>
        <taxon>Bacteria</taxon>
        <taxon>Pseudomonadati</taxon>
        <taxon>Pseudomonadota</taxon>
        <taxon>Alphaproteobacteria</taxon>
        <taxon>Hyphomicrobiales</taxon>
        <taxon>Rhizobiaceae</taxon>
        <taxon>Hoeflea</taxon>
    </lineage>
</organism>
<gene>
    <name evidence="1" type="ORF">DFR52_106267</name>
</gene>
<keyword evidence="2" id="KW-1185">Reference proteome</keyword>
<proteinExistence type="predicted"/>
<dbReference type="AlphaFoldDB" id="A0A317PFP2"/>
<comment type="caution">
    <text evidence="1">The sequence shown here is derived from an EMBL/GenBank/DDBJ whole genome shotgun (WGS) entry which is preliminary data.</text>
</comment>